<evidence type="ECO:0000313" key="6">
    <source>
        <dbReference type="Proteomes" id="UP000008614"/>
    </source>
</evidence>
<comment type="subcellular location">
    <subcellularLocation>
        <location evidence="1 3">Cytoplasm</location>
    </subcellularLocation>
</comment>
<accession>A0A0H3EJ23</accession>
<dbReference type="Proteomes" id="UP000008614">
    <property type="component" value="Chromosome"/>
</dbReference>
<dbReference type="InterPro" id="IPR019844">
    <property type="entry name" value="CSD_CS"/>
</dbReference>
<dbReference type="Gene3D" id="2.40.50.140">
    <property type="entry name" value="Nucleic acid-binding proteins"/>
    <property type="match status" value="1"/>
</dbReference>
<dbReference type="CDD" id="cd04458">
    <property type="entry name" value="CSP_CDS"/>
    <property type="match status" value="1"/>
</dbReference>
<evidence type="ECO:0000313" key="5">
    <source>
        <dbReference type="EMBL" id="ADR26982.1"/>
    </source>
</evidence>
<keyword evidence="2" id="KW-0963">Cytoplasm</keyword>
<dbReference type="SMR" id="A0A0H3EJ23"/>
<dbReference type="SMART" id="SM00357">
    <property type="entry name" value="CSP"/>
    <property type="match status" value="1"/>
</dbReference>
<dbReference type="PROSITE" id="PS51857">
    <property type="entry name" value="CSD_2"/>
    <property type="match status" value="1"/>
</dbReference>
<gene>
    <name evidence="5" type="ordered locus">NRG857_07790</name>
</gene>
<organism evidence="5 6">
    <name type="scientific">Escherichia coli O83:H1 (strain NRG 857C / AIEC)</name>
    <dbReference type="NCBI Taxonomy" id="685038"/>
    <lineage>
        <taxon>Bacteria</taxon>
        <taxon>Pseudomonadati</taxon>
        <taxon>Pseudomonadota</taxon>
        <taxon>Gammaproteobacteria</taxon>
        <taxon>Enterobacterales</taxon>
        <taxon>Enterobacteriaceae</taxon>
        <taxon>Escherichia</taxon>
    </lineage>
</organism>
<dbReference type="EMBL" id="CP001855">
    <property type="protein sequence ID" value="ADR26982.1"/>
    <property type="molecule type" value="Genomic_DNA"/>
</dbReference>
<dbReference type="PIRSF" id="PIRSF002599">
    <property type="entry name" value="Cold_shock_A"/>
    <property type="match status" value="1"/>
</dbReference>
<dbReference type="InterPro" id="IPR002059">
    <property type="entry name" value="CSP_DNA-bd"/>
</dbReference>
<dbReference type="RefSeq" id="WP_000066495.1">
    <property type="nucleotide sequence ID" value="NC_017634.1"/>
</dbReference>
<sequence length="70" mass="7684">MSNKMTGLVKWFNPEKGFGFITPKDGSKDVFVHFSAIQSNDFKTLTENQEVEFGIENGPKGPAAVHVVAL</sequence>
<dbReference type="AlphaFoldDB" id="A0A0H3EJ23"/>
<dbReference type="InterPro" id="IPR011129">
    <property type="entry name" value="CSD"/>
</dbReference>
<dbReference type="GO" id="GO:0005829">
    <property type="term" value="C:cytosol"/>
    <property type="evidence" value="ECO:0007669"/>
    <property type="project" value="UniProtKB-ARBA"/>
</dbReference>
<keyword evidence="6" id="KW-1185">Reference proteome</keyword>
<dbReference type="InterPro" id="IPR012340">
    <property type="entry name" value="NA-bd_OB-fold"/>
</dbReference>
<reference evidence="5 6" key="1">
    <citation type="journal article" date="2010" name="BMC Genomics">
        <title>Genome sequence of adherent-invasive Escherichia coli and comparative genomic analysis with other E. coli pathotypes.</title>
        <authorList>
            <person name="Nash J.H."/>
            <person name="Villegas A."/>
            <person name="Kropinski A.M."/>
            <person name="Aguilar-Valenzuela R."/>
            <person name="Konczy P."/>
            <person name="Mascarenhas M."/>
            <person name="Ziebell K."/>
            <person name="Torres A.G."/>
            <person name="Karmali M.A."/>
            <person name="Coombes B.K."/>
        </authorList>
    </citation>
    <scope>NUCLEOTIDE SEQUENCE [LARGE SCALE GENOMIC DNA]</scope>
    <source>
        <strain evidence="6">NRG 857C / AIEC</strain>
    </source>
</reference>
<dbReference type="FunFam" id="2.40.50.140:FF:000006">
    <property type="entry name" value="Cold shock protein CspC"/>
    <property type="match status" value="1"/>
</dbReference>
<evidence type="ECO:0000256" key="1">
    <source>
        <dbReference type="ARBA" id="ARBA00004496"/>
    </source>
</evidence>
<protein>
    <submittedName>
        <fullName evidence="5">Putative cold shock protein</fullName>
    </submittedName>
</protein>
<dbReference type="InterPro" id="IPR012156">
    <property type="entry name" value="Cold_shock_CspA"/>
</dbReference>
<dbReference type="InterPro" id="IPR050181">
    <property type="entry name" value="Cold_shock_domain"/>
</dbReference>
<dbReference type="GO" id="GO:0003676">
    <property type="term" value="F:nucleic acid binding"/>
    <property type="evidence" value="ECO:0007669"/>
    <property type="project" value="InterPro"/>
</dbReference>
<dbReference type="SUPFAM" id="SSF50249">
    <property type="entry name" value="Nucleic acid-binding proteins"/>
    <property type="match status" value="1"/>
</dbReference>
<feature type="domain" description="CSD" evidence="4">
    <location>
        <begin position="4"/>
        <end position="69"/>
    </location>
</feature>
<dbReference type="GeneID" id="86859682"/>
<proteinExistence type="predicted"/>
<evidence type="ECO:0000256" key="2">
    <source>
        <dbReference type="ARBA" id="ARBA00022490"/>
    </source>
</evidence>
<name>A0A0H3EJ23_ECO8N</name>
<evidence type="ECO:0000259" key="4">
    <source>
        <dbReference type="PROSITE" id="PS51857"/>
    </source>
</evidence>
<dbReference type="PRINTS" id="PR00050">
    <property type="entry name" value="COLDSHOCK"/>
</dbReference>
<evidence type="ECO:0000256" key="3">
    <source>
        <dbReference type="RuleBase" id="RU000408"/>
    </source>
</evidence>
<dbReference type="HOGENOM" id="CLU_117621_2_1_6"/>
<dbReference type="PANTHER" id="PTHR11544">
    <property type="entry name" value="COLD SHOCK DOMAIN CONTAINING PROTEINS"/>
    <property type="match status" value="1"/>
</dbReference>
<dbReference type="PROSITE" id="PS00352">
    <property type="entry name" value="CSD_1"/>
    <property type="match status" value="1"/>
</dbReference>
<dbReference type="KEGG" id="eln:NRG857_07790"/>
<dbReference type="PATRIC" id="fig|685038.3.peg.1571"/>
<dbReference type="Pfam" id="PF00313">
    <property type="entry name" value="CSD"/>
    <property type="match status" value="1"/>
</dbReference>